<dbReference type="Pfam" id="PF04784">
    <property type="entry name" value="DUF547"/>
    <property type="match status" value="1"/>
</dbReference>
<name>A0A853I672_9GAMM</name>
<dbReference type="AlphaFoldDB" id="A0A853I672"/>
<comment type="caution">
    <text evidence="2">The sequence shown here is derived from an EMBL/GenBank/DDBJ whole genome shotgun (WGS) entry which is preliminary data.</text>
</comment>
<reference evidence="2 3" key="1">
    <citation type="submission" date="2020-07" db="EMBL/GenBank/DDBJ databases">
        <title>Endozoicomonas sp. nov., isolated from sediment.</title>
        <authorList>
            <person name="Gu T."/>
        </authorList>
    </citation>
    <scope>NUCLEOTIDE SEQUENCE [LARGE SCALE GENOMIC DNA]</scope>
    <source>
        <strain evidence="2 3">SM1973</strain>
    </source>
</reference>
<organism evidence="2 3">
    <name type="scientific">Spartinivicinus marinus</name>
    <dbReference type="NCBI Taxonomy" id="2994442"/>
    <lineage>
        <taxon>Bacteria</taxon>
        <taxon>Pseudomonadati</taxon>
        <taxon>Pseudomonadota</taxon>
        <taxon>Gammaproteobacteria</taxon>
        <taxon>Oceanospirillales</taxon>
        <taxon>Zooshikellaceae</taxon>
        <taxon>Spartinivicinus</taxon>
    </lineage>
</organism>
<keyword evidence="3" id="KW-1185">Reference proteome</keyword>
<evidence type="ECO:0000259" key="1">
    <source>
        <dbReference type="Pfam" id="PF04784"/>
    </source>
</evidence>
<gene>
    <name evidence="2" type="ORF">H0A36_01820</name>
</gene>
<dbReference type="EMBL" id="JACCKB010000002">
    <property type="protein sequence ID" value="NYZ64725.1"/>
    <property type="molecule type" value="Genomic_DNA"/>
</dbReference>
<evidence type="ECO:0000313" key="3">
    <source>
        <dbReference type="Proteomes" id="UP000569732"/>
    </source>
</evidence>
<protein>
    <submittedName>
        <fullName evidence="2">DUF547 domain-containing protein</fullName>
    </submittedName>
</protein>
<sequence>MKRKLWCLLWGWAVLIAYLPTLSVAAPKANLWHFWQASNEQSSHQINHQPWQQLLKQYLVVKPEGHLFNYKKVSATDTQKLARYIEQLSHIDPRQYKKQEQFAYWVNLYNALTVQLVLNSYPVSSIKKLGKGFFSFGPWDDEIIRIAGQAITLNDIEHRILRPIWQDQRIHYVVNCASLGCPDLATQALTAANQEQILEAAAKRFINQAKGVSLSKQGLALSKIYDWYQVDFGDNEPALIKHLQQYAQPVLRKQLAQFQGNISYQYDWNLNEVK</sequence>
<dbReference type="PANTHER" id="PTHR46361">
    <property type="entry name" value="ELECTRON CARRIER/ PROTEIN DISULFIDE OXIDOREDUCTASE"/>
    <property type="match status" value="1"/>
</dbReference>
<dbReference type="InterPro" id="IPR006869">
    <property type="entry name" value="DUF547"/>
</dbReference>
<feature type="domain" description="DUF547" evidence="1">
    <location>
        <begin position="94"/>
        <end position="206"/>
    </location>
</feature>
<accession>A0A853I672</accession>
<proteinExistence type="predicted"/>
<dbReference type="Proteomes" id="UP000569732">
    <property type="component" value="Unassembled WGS sequence"/>
</dbReference>
<evidence type="ECO:0000313" key="2">
    <source>
        <dbReference type="EMBL" id="NYZ64725.1"/>
    </source>
</evidence>
<dbReference type="RefSeq" id="WP_180566761.1">
    <property type="nucleotide sequence ID" value="NZ_JACCKB010000002.1"/>
</dbReference>
<dbReference type="PANTHER" id="PTHR46361:SF3">
    <property type="entry name" value="ELECTRON CARRIER_ PROTEIN DISULFIDE OXIDOREDUCTASE"/>
    <property type="match status" value="1"/>
</dbReference>